<feature type="coiled-coil region" evidence="6">
    <location>
        <begin position="177"/>
        <end position="263"/>
    </location>
</feature>
<dbReference type="GO" id="GO:0010774">
    <property type="term" value="P:meiotic strand invasion involved in reciprocal meiotic recombination"/>
    <property type="evidence" value="ECO:0007669"/>
    <property type="project" value="TreeGrafter"/>
</dbReference>
<feature type="domain" description="Mnd1 HTH" evidence="7">
    <location>
        <begin position="107"/>
        <end position="166"/>
    </location>
</feature>
<dbReference type="Proteomes" id="UP000095285">
    <property type="component" value="Unassembled WGS sequence"/>
</dbReference>
<evidence type="ECO:0000256" key="3">
    <source>
        <dbReference type="ARBA" id="ARBA00023172"/>
    </source>
</evidence>
<evidence type="ECO:0000256" key="4">
    <source>
        <dbReference type="ARBA" id="ARBA00023242"/>
    </source>
</evidence>
<dbReference type="GO" id="GO:0003690">
    <property type="term" value="F:double-stranded DNA binding"/>
    <property type="evidence" value="ECO:0007669"/>
    <property type="project" value="TreeGrafter"/>
</dbReference>
<evidence type="ECO:0000259" key="8">
    <source>
        <dbReference type="Pfam" id="PF18517"/>
    </source>
</evidence>
<dbReference type="GO" id="GO:0000709">
    <property type="term" value="P:meiotic joint molecule formation"/>
    <property type="evidence" value="ECO:0007669"/>
    <property type="project" value="TreeGrafter"/>
</dbReference>
<evidence type="ECO:0000256" key="1">
    <source>
        <dbReference type="ARBA" id="ARBA00004123"/>
    </source>
</evidence>
<dbReference type="PANTHER" id="PTHR15938:SF1">
    <property type="entry name" value="MEIOTIC NUCLEAR DIVISION PROTEIN 1"/>
    <property type="match status" value="1"/>
</dbReference>
<evidence type="ECO:0000256" key="2">
    <source>
        <dbReference type="ARBA" id="ARBA00023054"/>
    </source>
</evidence>
<dbReference type="Pfam" id="PF18517">
    <property type="entry name" value="LZ3wCH"/>
    <property type="match status" value="1"/>
</dbReference>
<protein>
    <submittedName>
        <fullName evidence="10">Meiotic nuclear division protein 1 homolog</fullName>
    </submittedName>
</protein>
<keyword evidence="9" id="KW-1185">Reference proteome</keyword>
<evidence type="ECO:0000313" key="9">
    <source>
        <dbReference type="Proteomes" id="UP000095285"/>
    </source>
</evidence>
<dbReference type="PANTHER" id="PTHR15938">
    <property type="entry name" value="TBP-1 INTERACTING PROTEIN"/>
    <property type="match status" value="1"/>
</dbReference>
<comment type="subcellular location">
    <subcellularLocation>
        <location evidence="1">Nucleus</location>
    </subcellularLocation>
</comment>
<proteinExistence type="predicted"/>
<reference evidence="10" key="2">
    <citation type="submission" date="2016-11" db="UniProtKB">
        <authorList>
            <consortium name="WormBaseParasite"/>
        </authorList>
    </citation>
    <scope>IDENTIFICATION</scope>
</reference>
<evidence type="ECO:0000313" key="10">
    <source>
        <dbReference type="WBParaSite" id="EN70_11965"/>
    </source>
</evidence>
<dbReference type="GO" id="GO:0120230">
    <property type="term" value="F:recombinase activator activity"/>
    <property type="evidence" value="ECO:0007669"/>
    <property type="project" value="TreeGrafter"/>
</dbReference>
<dbReference type="STRING" id="7209.A0A1I7VBL6"/>
<dbReference type="GO" id="GO:0000794">
    <property type="term" value="C:condensed nuclear chromosome"/>
    <property type="evidence" value="ECO:0007669"/>
    <property type="project" value="TreeGrafter"/>
</dbReference>
<dbReference type="GO" id="GO:0120231">
    <property type="term" value="C:DNA recombinase auxiliary factor complex"/>
    <property type="evidence" value="ECO:0007669"/>
    <property type="project" value="TreeGrafter"/>
</dbReference>
<evidence type="ECO:0000256" key="5">
    <source>
        <dbReference type="ARBA" id="ARBA00023254"/>
    </source>
</evidence>
<keyword evidence="5" id="KW-0469">Meiosis</keyword>
<dbReference type="InterPro" id="IPR040661">
    <property type="entry name" value="LZ3wCH"/>
</dbReference>
<organism evidence="9 10">
    <name type="scientific">Loa loa</name>
    <name type="common">Eye worm</name>
    <name type="synonym">Filaria loa</name>
    <dbReference type="NCBI Taxonomy" id="7209"/>
    <lineage>
        <taxon>Eukaryota</taxon>
        <taxon>Metazoa</taxon>
        <taxon>Ecdysozoa</taxon>
        <taxon>Nematoda</taxon>
        <taxon>Chromadorea</taxon>
        <taxon>Rhabditida</taxon>
        <taxon>Spirurina</taxon>
        <taxon>Spiruromorpha</taxon>
        <taxon>Filarioidea</taxon>
        <taxon>Onchocercidae</taxon>
        <taxon>Loa</taxon>
    </lineage>
</organism>
<sequence>MHVTRCPFPSNYLGNVMGRLYNQRFGKDFIYTLATDAINVIVSFQPIPVDLSSTGDDTVGICYCKHDLQPRKGMQAFPRRHGGYPWRSVGIASKRKGLTADEKRSRMLELFYESNEFFQMKDLEKIAPKQKGIVPQSVKEITQLLVDEGLVECEKIGTFVCYWAFPSQATIVRKKQLKELDENISNLEKILEEVKADIVEAKKGKEATVERKKLKLEIDELQTKHEALTKKLEKLNEEGPEAVARLESETAKIRDEANRWTENIFAAKRWCKRNFNVEEKVLNAQFEIPPELDYVE</sequence>
<evidence type="ECO:0000259" key="7">
    <source>
        <dbReference type="Pfam" id="PF03962"/>
    </source>
</evidence>
<dbReference type="InterPro" id="IPR040453">
    <property type="entry name" value="Mnd1_HTH"/>
</dbReference>
<keyword evidence="2 6" id="KW-0175">Coiled coil</keyword>
<feature type="domain" description="Leucine zipper with capping helix" evidence="8">
    <location>
        <begin position="241"/>
        <end position="295"/>
    </location>
</feature>
<dbReference type="GO" id="GO:0007129">
    <property type="term" value="P:homologous chromosome pairing at meiosis"/>
    <property type="evidence" value="ECO:0007669"/>
    <property type="project" value="TreeGrafter"/>
</dbReference>
<dbReference type="eggNOG" id="KOG3433">
    <property type="taxonomic scope" value="Eukaryota"/>
</dbReference>
<evidence type="ECO:0000256" key="6">
    <source>
        <dbReference type="SAM" id="Coils"/>
    </source>
</evidence>
<reference evidence="9" key="1">
    <citation type="submission" date="2012-04" db="EMBL/GenBank/DDBJ databases">
        <title>The Genome Sequence of Loa loa.</title>
        <authorList>
            <consortium name="The Broad Institute Genome Sequencing Platform"/>
            <consortium name="Broad Institute Genome Sequencing Center for Infectious Disease"/>
            <person name="Nutman T.B."/>
            <person name="Fink D.L."/>
            <person name="Russ C."/>
            <person name="Young S."/>
            <person name="Zeng Q."/>
            <person name="Gargeya S."/>
            <person name="Alvarado L."/>
            <person name="Berlin A."/>
            <person name="Chapman S.B."/>
            <person name="Chen Z."/>
            <person name="Freedman E."/>
            <person name="Gellesch M."/>
            <person name="Goldberg J."/>
            <person name="Griggs A."/>
            <person name="Gujja S."/>
            <person name="Heilman E.R."/>
            <person name="Heiman D."/>
            <person name="Howarth C."/>
            <person name="Mehta T."/>
            <person name="Neiman D."/>
            <person name="Pearson M."/>
            <person name="Roberts A."/>
            <person name="Saif S."/>
            <person name="Shea T."/>
            <person name="Shenoy N."/>
            <person name="Sisk P."/>
            <person name="Stolte C."/>
            <person name="Sykes S."/>
            <person name="White J."/>
            <person name="Yandava C."/>
            <person name="Haas B."/>
            <person name="Henn M.R."/>
            <person name="Nusbaum C."/>
            <person name="Birren B."/>
        </authorList>
    </citation>
    <scope>NUCLEOTIDE SEQUENCE [LARGE SCALE GENOMIC DNA]</scope>
</reference>
<accession>A0A1I7VBL6</accession>
<name>A0A1I7VBL6_LOALO</name>
<dbReference type="Pfam" id="PF03962">
    <property type="entry name" value="Mnd1"/>
    <property type="match status" value="1"/>
</dbReference>
<keyword evidence="3" id="KW-0233">DNA recombination</keyword>
<dbReference type="AlphaFoldDB" id="A0A1I7VBL6"/>
<dbReference type="WBParaSite" id="EN70_11965">
    <property type="protein sequence ID" value="EN70_11965"/>
    <property type="gene ID" value="EN70_11965"/>
</dbReference>
<keyword evidence="4" id="KW-0539">Nucleus</keyword>